<dbReference type="Proteomes" id="UP000677234">
    <property type="component" value="Chromosome"/>
</dbReference>
<dbReference type="Proteomes" id="UP000595847">
    <property type="component" value="Chromosome"/>
</dbReference>
<evidence type="ECO:0000313" key="3">
    <source>
        <dbReference type="Proteomes" id="UP000595847"/>
    </source>
</evidence>
<dbReference type="RefSeq" id="WP_198829086.1">
    <property type="nucleotide sequence ID" value="NZ_CP066308.1"/>
</dbReference>
<organism evidence="1 3">
    <name type="scientific">Brevibacillus composti</name>
    <dbReference type="NCBI Taxonomy" id="2796470"/>
    <lineage>
        <taxon>Bacteria</taxon>
        <taxon>Bacillati</taxon>
        <taxon>Bacillota</taxon>
        <taxon>Bacilli</taxon>
        <taxon>Bacillales</taxon>
        <taxon>Paenibacillaceae</taxon>
        <taxon>Brevibacillus</taxon>
    </lineage>
</organism>
<evidence type="ECO:0000313" key="2">
    <source>
        <dbReference type="EMBL" id="QUO42590.1"/>
    </source>
</evidence>
<gene>
    <name evidence="1" type="ORF">JD108_06570</name>
    <name evidence="2" type="ORF">KDJ56_06250</name>
</gene>
<dbReference type="KEGG" id="bcop:JD108_06570"/>
<accession>A0A7T5EMW1</accession>
<keyword evidence="4" id="KW-1185">Reference proteome</keyword>
<dbReference type="Gene3D" id="6.10.320.10">
    <property type="match status" value="1"/>
</dbReference>
<proteinExistence type="predicted"/>
<dbReference type="EMBL" id="CP073708">
    <property type="protein sequence ID" value="QUO42590.1"/>
    <property type="molecule type" value="Genomic_DNA"/>
</dbReference>
<protein>
    <submittedName>
        <fullName evidence="1">Uncharacterized protein</fullName>
    </submittedName>
</protein>
<reference evidence="2" key="2">
    <citation type="submission" date="2021-04" db="EMBL/GenBank/DDBJ databases">
        <title>Brevibacillus composti FJAT-54423, complete genome.</title>
        <authorList>
            <person name="Tang R."/>
        </authorList>
    </citation>
    <scope>NUCLEOTIDE SEQUENCE</scope>
    <source>
        <strain evidence="2">FJAT-54424</strain>
    </source>
</reference>
<reference evidence="1 3" key="1">
    <citation type="submission" date="2020-12" db="EMBL/GenBank/DDBJ databases">
        <title>strain FJAT-54423T represents a novel species of the genus Brevibacillus.</title>
        <authorList>
            <person name="Tang R."/>
        </authorList>
    </citation>
    <scope>NUCLEOTIDE SEQUENCE [LARGE SCALE GENOMIC DNA]</scope>
    <source>
        <strain evidence="1 3">FJAT-54423</strain>
    </source>
</reference>
<dbReference type="AlphaFoldDB" id="A0A7T5EMW1"/>
<name>A0A7T5EMW1_9BACL</name>
<dbReference type="EMBL" id="CP066308">
    <property type="protein sequence ID" value="QQE75564.1"/>
    <property type="molecule type" value="Genomic_DNA"/>
</dbReference>
<sequence>MITLAQAIPLRRSIERQIDYLREERMEYASVTVAKGEKPEFPQRTIEMITAELDEARADYLRLSHLIAEANLQKAVEWDGKMISLIEAIERAKQLREEASQCKILGMRKKIEHAPASFHGRGRSRHQEGGSDLITVATYDPDAYRELGKKLERRANLLSGKIEAANHSIAIDFDAARYMGE</sequence>
<evidence type="ECO:0000313" key="1">
    <source>
        <dbReference type="EMBL" id="QQE75564.1"/>
    </source>
</evidence>
<evidence type="ECO:0000313" key="4">
    <source>
        <dbReference type="Proteomes" id="UP000677234"/>
    </source>
</evidence>